<gene>
    <name evidence="5" type="ORF">TGP89_241170</name>
</gene>
<evidence type="ECO:0000256" key="2">
    <source>
        <dbReference type="PROSITE-ProRule" id="PRU00117"/>
    </source>
</evidence>
<evidence type="ECO:0000259" key="4">
    <source>
        <dbReference type="SMART" id="SM00322"/>
    </source>
</evidence>
<feature type="domain" description="K Homology" evidence="4">
    <location>
        <begin position="912"/>
        <end position="986"/>
    </location>
</feature>
<evidence type="ECO:0000313" key="5">
    <source>
        <dbReference type="EMBL" id="KFG38619.1"/>
    </source>
</evidence>
<dbReference type="OrthoDB" id="441329at2759"/>
<feature type="compositionally biased region" description="Basic residues" evidence="3">
    <location>
        <begin position="380"/>
        <end position="408"/>
    </location>
</feature>
<name>A0A086K2K1_TOXGO</name>
<feature type="domain" description="K Homology" evidence="4">
    <location>
        <begin position="995"/>
        <end position="1065"/>
    </location>
</feature>
<evidence type="ECO:0000256" key="1">
    <source>
        <dbReference type="ARBA" id="ARBA00022737"/>
    </source>
</evidence>
<dbReference type="Pfam" id="PF00013">
    <property type="entry name" value="KH_1"/>
    <property type="match status" value="3"/>
</dbReference>
<proteinExistence type="predicted"/>
<feature type="compositionally biased region" description="Basic and acidic residues" evidence="3">
    <location>
        <begin position="252"/>
        <end position="322"/>
    </location>
</feature>
<dbReference type="Gene3D" id="3.30.310.210">
    <property type="match status" value="1"/>
</dbReference>
<sequence>MAAAATLLAVSPPGDFSHSKYSFCSVSHYPPQPCRPRSLDCFSPCPSPSSFAAVKQVRPCLSPQYEQGKFDTERASRLPRTAFHAGTEKSCSVRRACRDFFSLECETREECSLARSTPAIPSSDLASSSPPVFPGVCTAARSGCPCSLDSGAVPQFALSLSSLRMQRDYRRPLFSDPAPGASDSSSACIQESCLKTEKRQSSLHRGLPPPQPLLPRQRCAAGQHKVREAKETEDTKGREEKDRKGRQSGGGQDRRRDSDKHRERGRGSDRGDRGQANRDDSRGDEKDRDKKQGSKKKESKKRGESKKSRRREESKSDRESRSRSRHRSSSRRREKRKREEAKGEVNGSTQKEESRRRSSVMSVESLASKKKSRERSQDRRAKKHRHSSRDRKAKKHRHHNSSRRHRSRSSSDSERRRSSSRSSSPPRRTAKNTTDPTRNSENDPFPADLQGPCFVKVLPQARDPPVVLGIDNRGVLNLAKAHGCKLKLSAVSDLYPQTERRFLLVYGAEIGACVAALKGWVAKTADASDPKRSAAITFLVPDAAMSSVEVPDGERKARTTTLEDLRKLCGSRVKISSRREMKKAHGRERLVTLQGSIESVQSGVEALATALQSFPELRDYMNVQYVAYSQERQRRKRSPSPLPTIPRVVIREPSMPSATVPGLQFQRALQGVSVQDELVKITNLRGILDPTTPQMHGPAYAKIVISDLVTTLLLGTTTKEPNHSCPLRLIEATFKVAAKIMDPESPGILERVLVLSGEPSDVDKATLAVLEQVYAACIMAGQPSQVTWRMCASNSAASLIIGTGGHRVKQLRTLSNTRIQINTRDNVPNIDRFERVIAVTGSFDSVVSVTKAMLPFMHADTNHASHVHQCYGTGRKLEMPDWVEGVIHRDGMDEEACRRPPVPDKREVVLEGSCFMKLLIDNGLANALIGEDSANIQKLSEATQCNMKFADPDNVFPGCPGERILMLAGSGDAMNAATIAIIEKCKEVHPNLSYDQMYGKVIIPQSCCSAVVGHGGLKIREIRDATLTRVEISKKGLLTSERLVTIFGMPQGVHTALITVCGLIQFDPAVKAFLEVVYPPEVLEQQRKLEEERLSANVIGAVMEGVNAVISKVGGDEAAQAALKKLQEMQRAAALAAGEAPPETYDFRGPLGPMGQIRQDNAAGPDYSAGISFVPASGASRPSPPGQSLFPPPPPPPGAPPGALPSDGSAFFPPPEPPVPPLSRQELRQKILDASLNRVATAAEAMHADPGYANAYPDDDLEEDPSLAGLMDEKF</sequence>
<dbReference type="PANTHER" id="PTHR10288">
    <property type="entry name" value="KH DOMAIN CONTAINING RNA BINDING PROTEIN"/>
    <property type="match status" value="1"/>
</dbReference>
<dbReference type="GO" id="GO:0003723">
    <property type="term" value="F:RNA binding"/>
    <property type="evidence" value="ECO:0007669"/>
    <property type="project" value="UniProtKB-UniRule"/>
</dbReference>
<organism evidence="5 6">
    <name type="scientific">Toxoplasma gondii p89</name>
    <dbReference type="NCBI Taxonomy" id="943119"/>
    <lineage>
        <taxon>Eukaryota</taxon>
        <taxon>Sar</taxon>
        <taxon>Alveolata</taxon>
        <taxon>Apicomplexa</taxon>
        <taxon>Conoidasida</taxon>
        <taxon>Coccidia</taxon>
        <taxon>Eucoccidiorida</taxon>
        <taxon>Eimeriorina</taxon>
        <taxon>Sarcocystidae</taxon>
        <taxon>Toxoplasma</taxon>
    </lineage>
</organism>
<feature type="compositionally biased region" description="Pro residues" evidence="3">
    <location>
        <begin position="1182"/>
        <end position="1203"/>
    </location>
</feature>
<feature type="region of interest" description="Disordered" evidence="3">
    <location>
        <begin position="199"/>
        <end position="448"/>
    </location>
</feature>
<dbReference type="InterPro" id="IPR004087">
    <property type="entry name" value="KH_dom"/>
</dbReference>
<feature type="domain" description="K Homology" evidence="4">
    <location>
        <begin position="532"/>
        <end position="612"/>
    </location>
</feature>
<feature type="region of interest" description="Disordered" evidence="3">
    <location>
        <begin position="1135"/>
        <end position="1228"/>
    </location>
</feature>
<feature type="compositionally biased region" description="Basic and acidic residues" evidence="3">
    <location>
        <begin position="225"/>
        <end position="245"/>
    </location>
</feature>
<feature type="compositionally biased region" description="Pro residues" evidence="3">
    <location>
        <begin position="1212"/>
        <end position="1221"/>
    </location>
</feature>
<dbReference type="VEuPathDB" id="ToxoDB:TGP89_241170"/>
<dbReference type="InterPro" id="IPR036612">
    <property type="entry name" value="KH_dom_type_1_sf"/>
</dbReference>
<dbReference type="SMART" id="SM00322">
    <property type="entry name" value="KH"/>
    <property type="match status" value="4"/>
</dbReference>
<evidence type="ECO:0000256" key="3">
    <source>
        <dbReference type="SAM" id="MobiDB-lite"/>
    </source>
</evidence>
<dbReference type="Gene3D" id="3.30.1370.10">
    <property type="entry name" value="K Homology domain, type 1"/>
    <property type="match status" value="3"/>
</dbReference>
<keyword evidence="1" id="KW-0677">Repeat</keyword>
<evidence type="ECO:0000313" key="6">
    <source>
        <dbReference type="Proteomes" id="UP000028828"/>
    </source>
</evidence>
<dbReference type="CDD" id="cd22437">
    <property type="entry name" value="KH-I_BTR1_rpt2"/>
    <property type="match status" value="1"/>
</dbReference>
<dbReference type="InterPro" id="IPR004088">
    <property type="entry name" value="KH_dom_type_1"/>
</dbReference>
<dbReference type="SUPFAM" id="SSF54791">
    <property type="entry name" value="Eukaryotic type KH-domain (KH-domain type I)"/>
    <property type="match status" value="3"/>
</dbReference>
<dbReference type="EMBL" id="AEYI02001337">
    <property type="protein sequence ID" value="KFG38619.1"/>
    <property type="molecule type" value="Genomic_DNA"/>
</dbReference>
<feature type="domain" description="K Homology" evidence="4">
    <location>
        <begin position="784"/>
        <end position="858"/>
    </location>
</feature>
<accession>A0A086K2K1</accession>
<protein>
    <submittedName>
        <fullName evidence="5">KH domain protein</fullName>
    </submittedName>
</protein>
<dbReference type="PROSITE" id="PS50084">
    <property type="entry name" value="KH_TYPE_1"/>
    <property type="match status" value="3"/>
</dbReference>
<reference evidence="5 6" key="1">
    <citation type="submission" date="2014-03" db="EMBL/GenBank/DDBJ databases">
        <authorList>
            <person name="Sibley D."/>
            <person name="Venepally P."/>
            <person name="Karamycheva S."/>
            <person name="Hadjithomas M."/>
            <person name="Khan A."/>
            <person name="Brunk B."/>
            <person name="Roos D."/>
            <person name="Caler E."/>
            <person name="Lorenzi H."/>
        </authorList>
    </citation>
    <scope>NUCLEOTIDE SEQUENCE [LARGE SCALE GENOMIC DNA]</scope>
    <source>
        <strain evidence="6">p89</strain>
    </source>
</reference>
<dbReference type="AlphaFoldDB" id="A0A086K2K1"/>
<keyword evidence="2" id="KW-0694">RNA-binding</keyword>
<dbReference type="Proteomes" id="UP000028828">
    <property type="component" value="Unassembled WGS sequence"/>
</dbReference>
<dbReference type="CDD" id="cd00105">
    <property type="entry name" value="KH-I"/>
    <property type="match status" value="1"/>
</dbReference>
<feature type="region of interest" description="Disordered" evidence="3">
    <location>
        <begin position="1248"/>
        <end position="1275"/>
    </location>
</feature>
<comment type="caution">
    <text evidence="5">The sequence shown here is derived from an EMBL/GenBank/DDBJ whole genome shotgun (WGS) entry which is preliminary data.</text>
</comment>
<feature type="compositionally biased region" description="Basic residues" evidence="3">
    <location>
        <begin position="323"/>
        <end position="336"/>
    </location>
</feature>